<dbReference type="EMBL" id="VYSA01000006">
    <property type="protein sequence ID" value="KAA9104996.1"/>
    <property type="molecule type" value="Genomic_DNA"/>
</dbReference>
<name>A0A5J5J0C4_9MICO</name>
<proteinExistence type="predicted"/>
<gene>
    <name evidence="1" type="ORF">F6B43_18280</name>
</gene>
<dbReference type="Proteomes" id="UP000325827">
    <property type="component" value="Unassembled WGS sequence"/>
</dbReference>
<reference evidence="2" key="1">
    <citation type="submission" date="2019-09" db="EMBL/GenBank/DDBJ databases">
        <title>Mumia zhuanghuii sp. nov. isolated from the intestinal contents of plateau pika (Ochotona curzoniae) in the Qinghai-Tibet plateau of China.</title>
        <authorList>
            <person name="Tian Z."/>
        </authorList>
    </citation>
    <scope>NUCLEOTIDE SEQUENCE [LARGE SCALE GENOMIC DNA]</scope>
    <source>
        <strain evidence="2">JCM 30598</strain>
    </source>
</reference>
<dbReference type="RefSeq" id="WP_150450455.1">
    <property type="nucleotide sequence ID" value="NZ_VYSA01000006.1"/>
</dbReference>
<evidence type="ECO:0000313" key="2">
    <source>
        <dbReference type="Proteomes" id="UP000325827"/>
    </source>
</evidence>
<keyword evidence="2" id="KW-1185">Reference proteome</keyword>
<protein>
    <submittedName>
        <fullName evidence="1">Uncharacterized protein</fullName>
    </submittedName>
</protein>
<comment type="caution">
    <text evidence="1">The sequence shown here is derived from an EMBL/GenBank/DDBJ whole genome shotgun (WGS) entry which is preliminary data.</text>
</comment>
<evidence type="ECO:0000313" key="1">
    <source>
        <dbReference type="EMBL" id="KAA9104996.1"/>
    </source>
</evidence>
<dbReference type="OrthoDB" id="9905332at2"/>
<accession>A0A5J5J0C4</accession>
<dbReference type="AlphaFoldDB" id="A0A5J5J0C4"/>
<sequence>MSSHRIATATTADTSTRVDIYREVAYTGRTIFTVEYTHLVKRAAERRRMTWKTEFTEAAARKAANECFAKWNGTREMLVA</sequence>
<organism evidence="1 2">
    <name type="scientific">Microbacterium rhizomatis</name>
    <dbReference type="NCBI Taxonomy" id="1631477"/>
    <lineage>
        <taxon>Bacteria</taxon>
        <taxon>Bacillati</taxon>
        <taxon>Actinomycetota</taxon>
        <taxon>Actinomycetes</taxon>
        <taxon>Micrococcales</taxon>
        <taxon>Microbacteriaceae</taxon>
        <taxon>Microbacterium</taxon>
    </lineage>
</organism>